<proteinExistence type="predicted"/>
<dbReference type="InterPro" id="IPR050472">
    <property type="entry name" value="Anth_synth/Amidotransfase"/>
</dbReference>
<name>A0A6C0U7Q2_9GAMM</name>
<dbReference type="InterPro" id="IPR006221">
    <property type="entry name" value="TrpG/PapA_dom"/>
</dbReference>
<dbReference type="PROSITE" id="PS51273">
    <property type="entry name" value="GATASE_TYPE_1"/>
    <property type="match status" value="1"/>
</dbReference>
<dbReference type="PRINTS" id="PR00097">
    <property type="entry name" value="ANTSNTHASEII"/>
</dbReference>
<dbReference type="FunFam" id="3.40.50.880:FF:000003">
    <property type="entry name" value="Anthranilate synthase component II"/>
    <property type="match status" value="1"/>
</dbReference>
<dbReference type="Proteomes" id="UP000477680">
    <property type="component" value="Chromosome"/>
</dbReference>
<dbReference type="GO" id="GO:0005829">
    <property type="term" value="C:cytosol"/>
    <property type="evidence" value="ECO:0007669"/>
    <property type="project" value="TreeGrafter"/>
</dbReference>
<organism evidence="3 4">
    <name type="scientific">Kineobactrum salinum</name>
    <dbReference type="NCBI Taxonomy" id="2708301"/>
    <lineage>
        <taxon>Bacteria</taxon>
        <taxon>Pseudomonadati</taxon>
        <taxon>Pseudomonadota</taxon>
        <taxon>Gammaproteobacteria</taxon>
        <taxon>Cellvibrionales</taxon>
        <taxon>Halieaceae</taxon>
        <taxon>Kineobactrum</taxon>
    </lineage>
</organism>
<dbReference type="GO" id="GO:0000162">
    <property type="term" value="P:L-tryptophan biosynthetic process"/>
    <property type="evidence" value="ECO:0007669"/>
    <property type="project" value="TreeGrafter"/>
</dbReference>
<evidence type="ECO:0000313" key="3">
    <source>
        <dbReference type="EMBL" id="QIB66485.1"/>
    </source>
</evidence>
<dbReference type="GO" id="GO:0004049">
    <property type="term" value="F:anthranilate synthase activity"/>
    <property type="evidence" value="ECO:0007669"/>
    <property type="project" value="TreeGrafter"/>
</dbReference>
<dbReference type="RefSeq" id="WP_163495919.1">
    <property type="nucleotide sequence ID" value="NZ_CP048711.1"/>
</dbReference>
<protein>
    <submittedName>
        <fullName evidence="3">Aminodeoxychorismate/anthranilate synthase component II</fullName>
    </submittedName>
</protein>
<dbReference type="InterPro" id="IPR029062">
    <property type="entry name" value="Class_I_gatase-like"/>
</dbReference>
<evidence type="ECO:0000313" key="4">
    <source>
        <dbReference type="Proteomes" id="UP000477680"/>
    </source>
</evidence>
<dbReference type="EMBL" id="CP048711">
    <property type="protein sequence ID" value="QIB66485.1"/>
    <property type="molecule type" value="Genomic_DNA"/>
</dbReference>
<dbReference type="KEGG" id="kim:G3T16_14835"/>
<dbReference type="NCBIfam" id="TIGR00566">
    <property type="entry name" value="trpG_papA"/>
    <property type="match status" value="1"/>
</dbReference>
<dbReference type="PRINTS" id="PR00096">
    <property type="entry name" value="GATASE"/>
</dbReference>
<keyword evidence="1" id="KW-0315">Glutamine amidotransferase</keyword>
<evidence type="ECO:0000259" key="2">
    <source>
        <dbReference type="Pfam" id="PF00117"/>
    </source>
</evidence>
<dbReference type="SUPFAM" id="SSF52317">
    <property type="entry name" value="Class I glutamine amidotransferase-like"/>
    <property type="match status" value="1"/>
</dbReference>
<dbReference type="PANTHER" id="PTHR43418">
    <property type="entry name" value="MULTIFUNCTIONAL TRYPTOPHAN BIOSYNTHESIS PROTEIN-RELATED"/>
    <property type="match status" value="1"/>
</dbReference>
<evidence type="ECO:0000256" key="1">
    <source>
        <dbReference type="ARBA" id="ARBA00022962"/>
    </source>
</evidence>
<keyword evidence="4" id="KW-1185">Reference proteome</keyword>
<dbReference type="CDD" id="cd01743">
    <property type="entry name" value="GATase1_Anthranilate_Synthase"/>
    <property type="match status" value="1"/>
</dbReference>
<dbReference type="PANTHER" id="PTHR43418:SF4">
    <property type="entry name" value="MULTIFUNCTIONAL TRYPTOPHAN BIOSYNTHESIS PROTEIN"/>
    <property type="match status" value="1"/>
</dbReference>
<reference evidence="3 4" key="1">
    <citation type="submission" date="2020-02" db="EMBL/GenBank/DDBJ databases">
        <title>Genome sequencing for Kineobactrum sp. M2.</title>
        <authorList>
            <person name="Park S.-J."/>
        </authorList>
    </citation>
    <scope>NUCLEOTIDE SEQUENCE [LARGE SCALE GENOMIC DNA]</scope>
    <source>
        <strain evidence="3 4">M2</strain>
    </source>
</reference>
<dbReference type="PRINTS" id="PR00099">
    <property type="entry name" value="CPSGATASE"/>
</dbReference>
<dbReference type="InterPro" id="IPR017926">
    <property type="entry name" value="GATASE"/>
</dbReference>
<dbReference type="Pfam" id="PF00117">
    <property type="entry name" value="GATase"/>
    <property type="match status" value="1"/>
</dbReference>
<accession>A0A6C0U7Q2</accession>
<sequence length="198" mass="21759">MILLIDNYDSFVYNLARYVGRLGRSRQVVRNDAITLEQISAMKPAAIILSPGPCTPAQAGICNELILRFAHSIPILGVCLGHQCIGAQFGGRVIRAPRPCHGKPATIEHNQEGVFLGLPNPLEAGRYHSLTVDLTADSPLCVTARSLDDDLIMGVKHREYPLYGVQFHPESVLTPQGLEMIHNFITAADHWNRARVST</sequence>
<dbReference type="Gene3D" id="3.40.50.880">
    <property type="match status" value="1"/>
</dbReference>
<dbReference type="AlphaFoldDB" id="A0A6C0U7Q2"/>
<gene>
    <name evidence="3" type="ORF">G3T16_14835</name>
</gene>
<feature type="domain" description="Glutamine amidotransferase" evidence="2">
    <location>
        <begin position="3"/>
        <end position="186"/>
    </location>
</feature>